<evidence type="ECO:0000256" key="1">
    <source>
        <dbReference type="SAM" id="SignalP"/>
    </source>
</evidence>
<dbReference type="SUPFAM" id="SSF50494">
    <property type="entry name" value="Trypsin-like serine proteases"/>
    <property type="match status" value="1"/>
</dbReference>
<dbReference type="EMBL" id="WOFH01000004">
    <property type="protein sequence ID" value="MUN37337.1"/>
    <property type="molecule type" value="Genomic_DNA"/>
</dbReference>
<proteinExistence type="predicted"/>
<dbReference type="CDD" id="cd21112">
    <property type="entry name" value="alphaLP-like"/>
    <property type="match status" value="1"/>
</dbReference>
<accession>A0A7K1KZ45</accession>
<gene>
    <name evidence="2" type="ORF">GNZ18_12090</name>
</gene>
<evidence type="ECO:0000313" key="3">
    <source>
        <dbReference type="Proteomes" id="UP000432015"/>
    </source>
</evidence>
<evidence type="ECO:0000313" key="2">
    <source>
        <dbReference type="EMBL" id="MUN37337.1"/>
    </source>
</evidence>
<dbReference type="RefSeq" id="WP_156216405.1">
    <property type="nucleotide sequence ID" value="NZ_WOFH01000004.1"/>
</dbReference>
<dbReference type="Gene3D" id="2.40.10.10">
    <property type="entry name" value="Trypsin-like serine proteases"/>
    <property type="match status" value="2"/>
</dbReference>
<feature type="chain" id="PRO_5029707647" evidence="1">
    <location>
        <begin position="27"/>
        <end position="463"/>
    </location>
</feature>
<sequence length="463" mass="49234">MTIVPITLAAAAVTAAALMPMTSAMALPGEPSESEIVLADQQPIHRPTLDQIKADAEQRGIPLKQAIDDYVARAAPKLTKADEPDGRVDIPEVTIDDLTAAEIHDLNLIANDDGKNLAETIDAQGWQSRFSDIADKFEADYPDLFSGAVKAEDGSWAWFGFKGEIPAAAVEDAKALPVKTTISGDLGYNQAEIAAESERVHQKVSDHPAVAAVTASPDARSGVIDVSAQLKPGVKHDSALEKELNGLPALRGEGVSAKVVIAGDVRTRPMDGYIRGGGHLNGNCTTGFNLERAVSGPALYRTSTAQHCLGPGTESYRNHGNDSGGTEVGNVWYHRGKYGDFAINTAGSYAVTRTFYFTHTQKRYATSENTPRVGIRVCHYGLTSNEKCDTINAVELTVEFTDGVTVGKQVRTGKLIAAGGDSGGPFYYGGKAYGTLSGGGPTGTVFTTIRILRDRTDYKVFTK</sequence>
<keyword evidence="3" id="KW-1185">Reference proteome</keyword>
<keyword evidence="1" id="KW-0732">Signal</keyword>
<dbReference type="InterPro" id="IPR009003">
    <property type="entry name" value="Peptidase_S1_PA"/>
</dbReference>
<reference evidence="2 3" key="1">
    <citation type="submission" date="2019-11" db="EMBL/GenBank/DDBJ databases">
        <authorList>
            <person name="Cao P."/>
        </authorList>
    </citation>
    <scope>NUCLEOTIDE SEQUENCE [LARGE SCALE GENOMIC DNA]</scope>
    <source>
        <strain evidence="2 3">NEAU-AAG5</strain>
    </source>
</reference>
<name>A0A7K1KZ45_9ACTN</name>
<feature type="signal peptide" evidence="1">
    <location>
        <begin position="1"/>
        <end position="26"/>
    </location>
</feature>
<dbReference type="InterPro" id="IPR043504">
    <property type="entry name" value="Peptidase_S1_PA_chymotrypsin"/>
</dbReference>
<organism evidence="2 3">
    <name type="scientific">Actinomadura litoris</name>
    <dbReference type="NCBI Taxonomy" id="2678616"/>
    <lineage>
        <taxon>Bacteria</taxon>
        <taxon>Bacillati</taxon>
        <taxon>Actinomycetota</taxon>
        <taxon>Actinomycetes</taxon>
        <taxon>Streptosporangiales</taxon>
        <taxon>Thermomonosporaceae</taxon>
        <taxon>Actinomadura</taxon>
    </lineage>
</organism>
<dbReference type="AlphaFoldDB" id="A0A7K1KZ45"/>
<protein>
    <submittedName>
        <fullName evidence="2">Uncharacterized protein</fullName>
    </submittedName>
</protein>
<dbReference type="Proteomes" id="UP000432015">
    <property type="component" value="Unassembled WGS sequence"/>
</dbReference>
<comment type="caution">
    <text evidence="2">The sequence shown here is derived from an EMBL/GenBank/DDBJ whole genome shotgun (WGS) entry which is preliminary data.</text>
</comment>